<comment type="caution">
    <text evidence="2">The sequence shown here is derived from an EMBL/GenBank/DDBJ whole genome shotgun (WGS) entry which is preliminary data.</text>
</comment>
<evidence type="ECO:0000313" key="3">
    <source>
        <dbReference type="Proteomes" id="UP000299102"/>
    </source>
</evidence>
<dbReference type="AlphaFoldDB" id="A0A4C1TPI8"/>
<proteinExistence type="predicted"/>
<feature type="region of interest" description="Disordered" evidence="1">
    <location>
        <begin position="44"/>
        <end position="78"/>
    </location>
</feature>
<keyword evidence="3" id="KW-1185">Reference proteome</keyword>
<accession>A0A4C1TPI8</accession>
<reference evidence="2 3" key="1">
    <citation type="journal article" date="2019" name="Commun. Biol.">
        <title>The bagworm genome reveals a unique fibroin gene that provides high tensile strength.</title>
        <authorList>
            <person name="Kono N."/>
            <person name="Nakamura H."/>
            <person name="Ohtoshi R."/>
            <person name="Tomita M."/>
            <person name="Numata K."/>
            <person name="Arakawa K."/>
        </authorList>
    </citation>
    <scope>NUCLEOTIDE SEQUENCE [LARGE SCALE GENOMIC DNA]</scope>
</reference>
<name>A0A4C1TPI8_EUMVA</name>
<protein>
    <submittedName>
        <fullName evidence="2">Uncharacterized protein</fullName>
    </submittedName>
</protein>
<sequence length="78" mass="8273">MVPLTSRCPVSARISFSLKLRSAATAPNAAADDHCHQCDDISDTDGLIGPSKHEARGSRQKFRLVTAPPTRDGGQTLA</sequence>
<evidence type="ECO:0000313" key="2">
    <source>
        <dbReference type="EMBL" id="GBP15892.1"/>
    </source>
</evidence>
<organism evidence="2 3">
    <name type="scientific">Eumeta variegata</name>
    <name type="common">Bagworm moth</name>
    <name type="synonym">Eumeta japonica</name>
    <dbReference type="NCBI Taxonomy" id="151549"/>
    <lineage>
        <taxon>Eukaryota</taxon>
        <taxon>Metazoa</taxon>
        <taxon>Ecdysozoa</taxon>
        <taxon>Arthropoda</taxon>
        <taxon>Hexapoda</taxon>
        <taxon>Insecta</taxon>
        <taxon>Pterygota</taxon>
        <taxon>Neoptera</taxon>
        <taxon>Endopterygota</taxon>
        <taxon>Lepidoptera</taxon>
        <taxon>Glossata</taxon>
        <taxon>Ditrysia</taxon>
        <taxon>Tineoidea</taxon>
        <taxon>Psychidae</taxon>
        <taxon>Oiketicinae</taxon>
        <taxon>Eumeta</taxon>
    </lineage>
</organism>
<dbReference type="EMBL" id="BGZK01000075">
    <property type="protein sequence ID" value="GBP15892.1"/>
    <property type="molecule type" value="Genomic_DNA"/>
</dbReference>
<evidence type="ECO:0000256" key="1">
    <source>
        <dbReference type="SAM" id="MobiDB-lite"/>
    </source>
</evidence>
<gene>
    <name evidence="2" type="ORF">EVAR_12484_1</name>
</gene>
<dbReference type="Proteomes" id="UP000299102">
    <property type="component" value="Unassembled WGS sequence"/>
</dbReference>